<name>A0A6A1VV56_9ROSI</name>
<dbReference type="PANTHER" id="PTHR43344:SF2">
    <property type="entry name" value="PHOSPHOSERINE PHOSPHATASE"/>
    <property type="match status" value="1"/>
</dbReference>
<evidence type="ECO:0000256" key="7">
    <source>
        <dbReference type="ARBA" id="ARBA00022842"/>
    </source>
</evidence>
<protein>
    <recommendedName>
        <fullName evidence="3">phosphoserine phosphatase</fullName>
        <ecNumber evidence="3">3.1.3.3</ecNumber>
    </recommendedName>
</protein>
<evidence type="ECO:0000256" key="4">
    <source>
        <dbReference type="ARBA" id="ARBA00022605"/>
    </source>
</evidence>
<dbReference type="Proteomes" id="UP000516437">
    <property type="component" value="Chromosome 4"/>
</dbReference>
<comment type="caution">
    <text evidence="9">The sequence shown here is derived from an EMBL/GenBank/DDBJ whole genome shotgun (WGS) entry which is preliminary data.</text>
</comment>
<keyword evidence="4" id="KW-0028">Amino-acid biosynthesis</keyword>
<accession>A0A6A1VV56</accession>
<reference evidence="9 10" key="1">
    <citation type="journal article" date="2019" name="Plant Biotechnol. J.">
        <title>The red bayberry genome and genetic basis of sex determination.</title>
        <authorList>
            <person name="Jia H.M."/>
            <person name="Jia H.J."/>
            <person name="Cai Q.L."/>
            <person name="Wang Y."/>
            <person name="Zhao H.B."/>
            <person name="Yang W.F."/>
            <person name="Wang G.Y."/>
            <person name="Li Y.H."/>
            <person name="Zhan D.L."/>
            <person name="Shen Y.T."/>
            <person name="Niu Q.F."/>
            <person name="Chang L."/>
            <person name="Qiu J."/>
            <person name="Zhao L."/>
            <person name="Xie H.B."/>
            <person name="Fu W.Y."/>
            <person name="Jin J."/>
            <person name="Li X.W."/>
            <person name="Jiao Y."/>
            <person name="Zhou C.C."/>
            <person name="Tu T."/>
            <person name="Chai C.Y."/>
            <person name="Gao J.L."/>
            <person name="Fan L.J."/>
            <person name="van de Weg E."/>
            <person name="Wang J.Y."/>
            <person name="Gao Z.S."/>
        </authorList>
    </citation>
    <scope>NUCLEOTIDE SEQUENCE [LARGE SCALE GENOMIC DNA]</scope>
    <source>
        <tissue evidence="9">Leaves</tissue>
    </source>
</reference>
<dbReference type="NCBIfam" id="TIGR01488">
    <property type="entry name" value="HAD-SF-IB"/>
    <property type="match status" value="1"/>
</dbReference>
<evidence type="ECO:0000313" key="10">
    <source>
        <dbReference type="Proteomes" id="UP000516437"/>
    </source>
</evidence>
<keyword evidence="6" id="KW-0378">Hydrolase</keyword>
<dbReference type="GO" id="GO:0000287">
    <property type="term" value="F:magnesium ion binding"/>
    <property type="evidence" value="ECO:0007669"/>
    <property type="project" value="TreeGrafter"/>
</dbReference>
<comment type="pathway">
    <text evidence="2">Amino-acid biosynthesis; L-serine biosynthesis; L-serine from 3-phospho-D-glycerate: step 3/3.</text>
</comment>
<evidence type="ECO:0000313" key="9">
    <source>
        <dbReference type="EMBL" id="KAB1216844.1"/>
    </source>
</evidence>
<organism evidence="9 10">
    <name type="scientific">Morella rubra</name>
    <name type="common">Chinese bayberry</name>
    <dbReference type="NCBI Taxonomy" id="262757"/>
    <lineage>
        <taxon>Eukaryota</taxon>
        <taxon>Viridiplantae</taxon>
        <taxon>Streptophyta</taxon>
        <taxon>Embryophyta</taxon>
        <taxon>Tracheophyta</taxon>
        <taxon>Spermatophyta</taxon>
        <taxon>Magnoliopsida</taxon>
        <taxon>eudicotyledons</taxon>
        <taxon>Gunneridae</taxon>
        <taxon>Pentapetalae</taxon>
        <taxon>rosids</taxon>
        <taxon>fabids</taxon>
        <taxon>Fagales</taxon>
        <taxon>Myricaceae</taxon>
        <taxon>Morella</taxon>
    </lineage>
</organism>
<comment type="cofactor">
    <cofactor evidence="1">
        <name>Mg(2+)</name>
        <dbReference type="ChEBI" id="CHEBI:18420"/>
    </cofactor>
</comment>
<evidence type="ECO:0000256" key="6">
    <source>
        <dbReference type="ARBA" id="ARBA00022801"/>
    </source>
</evidence>
<dbReference type="Gene3D" id="1.10.150.210">
    <property type="entry name" value="Phosphoserine phosphatase, domain 2"/>
    <property type="match status" value="1"/>
</dbReference>
<evidence type="ECO:0000256" key="3">
    <source>
        <dbReference type="ARBA" id="ARBA00012640"/>
    </source>
</evidence>
<dbReference type="GO" id="GO:0036424">
    <property type="term" value="F:L-phosphoserine phosphatase activity"/>
    <property type="evidence" value="ECO:0007669"/>
    <property type="project" value="TreeGrafter"/>
</dbReference>
<dbReference type="OrthoDB" id="27226at2759"/>
<gene>
    <name evidence="9" type="ORF">CJ030_MR4G015458</name>
</gene>
<keyword evidence="5" id="KW-0479">Metal-binding</keyword>
<evidence type="ECO:0000256" key="5">
    <source>
        <dbReference type="ARBA" id="ARBA00022723"/>
    </source>
</evidence>
<sequence>MEGLEINQSPQLLKSTDAPVRPLPASKLGHFKNTLPSKDVLELWRNANVVCFDVDGTVCLGDGLNDLAEFCGEGKAVAEWTSRAMSGSVTLEEALAARLSLFNPSFAQVQDFLEKRTLRLSPGIEELVKKLKANNTTIYLISGGFREMINPVASILGIPTANIFANQFLFGTSGEFMGFDTNQPTSRSGGKATVIQQIRKAHGNETIVMVGDGATDLEARTPEGADFFIGYAGFQLREAVAAQADWLVFSFEDLTNSFE</sequence>
<keyword evidence="7" id="KW-0460">Magnesium</keyword>
<dbReference type="SUPFAM" id="SSF56784">
    <property type="entry name" value="HAD-like"/>
    <property type="match status" value="1"/>
</dbReference>
<dbReference type="InterPro" id="IPR036412">
    <property type="entry name" value="HAD-like_sf"/>
</dbReference>
<dbReference type="PANTHER" id="PTHR43344">
    <property type="entry name" value="PHOSPHOSERINE PHOSPHATASE"/>
    <property type="match status" value="1"/>
</dbReference>
<dbReference type="InterPro" id="IPR023214">
    <property type="entry name" value="HAD_sf"/>
</dbReference>
<dbReference type="GO" id="GO:0009507">
    <property type="term" value="C:chloroplast"/>
    <property type="evidence" value="ECO:0007669"/>
    <property type="project" value="TreeGrafter"/>
</dbReference>
<dbReference type="Gene3D" id="3.40.50.1000">
    <property type="entry name" value="HAD superfamily/HAD-like"/>
    <property type="match status" value="1"/>
</dbReference>
<dbReference type="FunFam" id="3.40.50.1000:FF:000077">
    <property type="entry name" value="Phosphoserine phosphatase, chloroplastic"/>
    <property type="match status" value="1"/>
</dbReference>
<dbReference type="EC" id="3.1.3.3" evidence="3"/>
<dbReference type="GO" id="GO:0006564">
    <property type="term" value="P:L-serine biosynthetic process"/>
    <property type="evidence" value="ECO:0007669"/>
    <property type="project" value="UniProtKB-KW"/>
</dbReference>
<proteinExistence type="predicted"/>
<keyword evidence="10" id="KW-1185">Reference proteome</keyword>
<keyword evidence="8" id="KW-0718">Serine biosynthesis</keyword>
<dbReference type="EMBL" id="RXIC02000022">
    <property type="protein sequence ID" value="KAB1216844.1"/>
    <property type="molecule type" value="Genomic_DNA"/>
</dbReference>
<dbReference type="Pfam" id="PF00702">
    <property type="entry name" value="Hydrolase"/>
    <property type="match status" value="1"/>
</dbReference>
<dbReference type="CDD" id="cd04309">
    <property type="entry name" value="HAD_PSP_eu"/>
    <property type="match status" value="1"/>
</dbReference>
<dbReference type="AlphaFoldDB" id="A0A6A1VV56"/>
<dbReference type="InterPro" id="IPR050582">
    <property type="entry name" value="HAD-like_SerB"/>
</dbReference>
<evidence type="ECO:0000256" key="8">
    <source>
        <dbReference type="ARBA" id="ARBA00023299"/>
    </source>
</evidence>
<evidence type="ECO:0000256" key="2">
    <source>
        <dbReference type="ARBA" id="ARBA00005135"/>
    </source>
</evidence>
<evidence type="ECO:0000256" key="1">
    <source>
        <dbReference type="ARBA" id="ARBA00001946"/>
    </source>
</evidence>